<dbReference type="NCBIfam" id="TIGR01131">
    <property type="entry name" value="ATP_synt_6_or_A"/>
    <property type="match status" value="1"/>
</dbReference>
<keyword evidence="6 11" id="KW-0375">Hydrogen ion transport</keyword>
<dbReference type="PRINTS" id="PR00123">
    <property type="entry name" value="ATPASEA"/>
</dbReference>
<dbReference type="Proteomes" id="UP000184231">
    <property type="component" value="Unassembled WGS sequence"/>
</dbReference>
<keyword evidence="4 11" id="KW-0138">CF(0)</keyword>
<feature type="signal peptide" evidence="13">
    <location>
        <begin position="1"/>
        <end position="30"/>
    </location>
</feature>
<dbReference type="InterPro" id="IPR000568">
    <property type="entry name" value="ATP_synth_F0_asu"/>
</dbReference>
<name>A0A1M6A5V1_9FLAO</name>
<keyword evidence="15" id="KW-1185">Reference proteome</keyword>
<keyword evidence="10 11" id="KW-0066">ATP synthesis</keyword>
<keyword evidence="3 11" id="KW-0813">Transport</keyword>
<gene>
    <name evidence="11" type="primary">atpB</name>
    <name evidence="14" type="ORF">SAMN04487911_10194</name>
</gene>
<keyword evidence="9 11" id="KW-0472">Membrane</keyword>
<evidence type="ECO:0000256" key="11">
    <source>
        <dbReference type="HAMAP-Rule" id="MF_01393"/>
    </source>
</evidence>
<protein>
    <recommendedName>
        <fullName evidence="11 12">ATP synthase subunit a</fullName>
    </recommendedName>
    <alternativeName>
        <fullName evidence="11">ATP synthase F0 sector subunit a</fullName>
    </alternativeName>
    <alternativeName>
        <fullName evidence="11">F-ATPase subunit 6</fullName>
    </alternativeName>
</protein>
<dbReference type="GO" id="GO:0046933">
    <property type="term" value="F:proton-transporting ATP synthase activity, rotational mechanism"/>
    <property type="evidence" value="ECO:0007669"/>
    <property type="project" value="UniProtKB-UniRule"/>
</dbReference>
<dbReference type="CDD" id="cd00310">
    <property type="entry name" value="ATP-synt_Fo_a_6"/>
    <property type="match status" value="1"/>
</dbReference>
<dbReference type="InterPro" id="IPR045083">
    <property type="entry name" value="ATP_synth_F0_asu_bact/mt"/>
</dbReference>
<dbReference type="SUPFAM" id="SSF81336">
    <property type="entry name" value="F1F0 ATP synthase subunit A"/>
    <property type="match status" value="1"/>
</dbReference>
<keyword evidence="8 11" id="KW-0406">Ion transport</keyword>
<feature type="transmembrane region" description="Helical" evidence="11">
    <location>
        <begin position="263"/>
        <end position="284"/>
    </location>
</feature>
<feature type="transmembrane region" description="Helical" evidence="11">
    <location>
        <begin position="296"/>
        <end position="317"/>
    </location>
</feature>
<evidence type="ECO:0000256" key="7">
    <source>
        <dbReference type="ARBA" id="ARBA00022989"/>
    </source>
</evidence>
<comment type="subcellular location">
    <subcellularLocation>
        <location evidence="11 12">Cell membrane</location>
        <topology evidence="11 12">Multi-pass membrane protein</topology>
    </subcellularLocation>
    <subcellularLocation>
        <location evidence="1">Membrane</location>
        <topology evidence="1">Multi-pass membrane protein</topology>
    </subcellularLocation>
</comment>
<feature type="transmembrane region" description="Helical" evidence="11">
    <location>
        <begin position="233"/>
        <end position="251"/>
    </location>
</feature>
<dbReference type="PANTHER" id="PTHR11410:SF0">
    <property type="entry name" value="ATP SYNTHASE SUBUNIT A"/>
    <property type="match status" value="1"/>
</dbReference>
<evidence type="ECO:0000313" key="14">
    <source>
        <dbReference type="EMBL" id="SHI31809.1"/>
    </source>
</evidence>
<evidence type="ECO:0000256" key="3">
    <source>
        <dbReference type="ARBA" id="ARBA00022448"/>
    </source>
</evidence>
<evidence type="ECO:0000256" key="9">
    <source>
        <dbReference type="ARBA" id="ARBA00023136"/>
    </source>
</evidence>
<keyword evidence="11" id="KW-1003">Cell membrane</keyword>
<dbReference type="OrthoDB" id="9809130at2"/>
<evidence type="ECO:0000256" key="1">
    <source>
        <dbReference type="ARBA" id="ARBA00004141"/>
    </source>
</evidence>
<comment type="function">
    <text evidence="11 12">Key component of the proton channel; it plays a direct role in the translocation of protons across the membrane.</text>
</comment>
<evidence type="ECO:0000256" key="10">
    <source>
        <dbReference type="ARBA" id="ARBA00023310"/>
    </source>
</evidence>
<comment type="similarity">
    <text evidence="2 11 12">Belongs to the ATPase A chain family.</text>
</comment>
<evidence type="ECO:0000256" key="4">
    <source>
        <dbReference type="ARBA" id="ARBA00022547"/>
    </source>
</evidence>
<feature type="chain" id="PRO_5013382307" description="ATP synthase subunit a" evidence="13">
    <location>
        <begin position="31"/>
        <end position="369"/>
    </location>
</feature>
<evidence type="ECO:0000256" key="6">
    <source>
        <dbReference type="ARBA" id="ARBA00022781"/>
    </source>
</evidence>
<organism evidence="14 15">
    <name type="scientific">Arenibacter nanhaiticus</name>
    <dbReference type="NCBI Taxonomy" id="558155"/>
    <lineage>
        <taxon>Bacteria</taxon>
        <taxon>Pseudomonadati</taxon>
        <taxon>Bacteroidota</taxon>
        <taxon>Flavobacteriia</taxon>
        <taxon>Flavobacteriales</taxon>
        <taxon>Flavobacteriaceae</taxon>
        <taxon>Arenibacter</taxon>
    </lineage>
</organism>
<dbReference type="Pfam" id="PF00119">
    <property type="entry name" value="ATP-synt_A"/>
    <property type="match status" value="1"/>
</dbReference>
<dbReference type="AlphaFoldDB" id="A0A1M6A5V1"/>
<proteinExistence type="inferred from homology"/>
<evidence type="ECO:0000256" key="13">
    <source>
        <dbReference type="SAM" id="SignalP"/>
    </source>
</evidence>
<evidence type="ECO:0000256" key="8">
    <source>
        <dbReference type="ARBA" id="ARBA00023065"/>
    </source>
</evidence>
<dbReference type="EMBL" id="FQYX01000001">
    <property type="protein sequence ID" value="SHI31809.1"/>
    <property type="molecule type" value="Genomic_DNA"/>
</dbReference>
<dbReference type="Gene3D" id="1.20.120.220">
    <property type="entry name" value="ATP synthase, F0 complex, subunit A"/>
    <property type="match status" value="1"/>
</dbReference>
<dbReference type="GO" id="GO:0045259">
    <property type="term" value="C:proton-transporting ATP synthase complex"/>
    <property type="evidence" value="ECO:0007669"/>
    <property type="project" value="UniProtKB-KW"/>
</dbReference>
<evidence type="ECO:0000256" key="5">
    <source>
        <dbReference type="ARBA" id="ARBA00022692"/>
    </source>
</evidence>
<feature type="transmembrane region" description="Helical" evidence="11">
    <location>
        <begin position="149"/>
        <end position="167"/>
    </location>
</feature>
<dbReference type="STRING" id="558155.SAMN04487911_10194"/>
<accession>A0A1M6A5V1</accession>
<feature type="transmembrane region" description="Helical" evidence="11">
    <location>
        <begin position="329"/>
        <end position="362"/>
    </location>
</feature>
<keyword evidence="5 11" id="KW-0812">Transmembrane</keyword>
<evidence type="ECO:0000256" key="12">
    <source>
        <dbReference type="RuleBase" id="RU000483"/>
    </source>
</evidence>
<feature type="transmembrane region" description="Helical" evidence="11">
    <location>
        <begin position="207"/>
        <end position="227"/>
    </location>
</feature>
<keyword evidence="7 11" id="KW-1133">Transmembrane helix</keyword>
<reference evidence="14 15" key="1">
    <citation type="submission" date="2016-11" db="EMBL/GenBank/DDBJ databases">
        <authorList>
            <person name="Jaros S."/>
            <person name="Januszkiewicz K."/>
            <person name="Wedrychowicz H."/>
        </authorList>
    </citation>
    <scope>NUCLEOTIDE SEQUENCE [LARGE SCALE GENOMIC DNA]</scope>
    <source>
        <strain evidence="14 15">CGMCC 1.8863</strain>
    </source>
</reference>
<dbReference type="PANTHER" id="PTHR11410">
    <property type="entry name" value="ATP SYNTHASE SUBUNIT A"/>
    <property type="match status" value="1"/>
</dbReference>
<evidence type="ECO:0000313" key="15">
    <source>
        <dbReference type="Proteomes" id="UP000184231"/>
    </source>
</evidence>
<dbReference type="InterPro" id="IPR035908">
    <property type="entry name" value="F0_ATP_A_sf"/>
</dbReference>
<dbReference type="RefSeq" id="WP_072762669.1">
    <property type="nucleotide sequence ID" value="NZ_FQYX01000001.1"/>
</dbReference>
<sequence>MLVKSKWLSKRPTKLFALVLGLFFSLSTYAGGKKGDPIDTQEEISAYIMHHLQDSHDFTLYSSAKTGKHYGFPLPVILWTSEGLVTFMSSEFQHDDNGEVIVEKNGLKFAKIHTKIYELNPGEDVVVFDDKHHATNAVRPLDLSITKSVVGMLLTAVLMFLGFVSLARGYKKGPIPTGVARGLEPLVIYVRDEIARPNIGDKKYRQFMGFLLTVFFFIWTLNLLGLTPLGFNVTGNIAVTFCLALCTFLITQFKANKDYWKHIFWMPGVPVPMKLILIPIELLGTLTRPFSLMIRLFANMSAGHIVVMSLISVMITLKVVMGPVASTGLSFVLSLFLTILEILIAFLQAFIFTMLSAVFIGMAVQDHEH</sequence>
<dbReference type="GO" id="GO:0005886">
    <property type="term" value="C:plasma membrane"/>
    <property type="evidence" value="ECO:0007669"/>
    <property type="project" value="UniProtKB-SubCell"/>
</dbReference>
<evidence type="ECO:0000256" key="2">
    <source>
        <dbReference type="ARBA" id="ARBA00006810"/>
    </source>
</evidence>
<keyword evidence="13" id="KW-0732">Signal</keyword>
<dbReference type="HAMAP" id="MF_01393">
    <property type="entry name" value="ATP_synth_a_bact"/>
    <property type="match status" value="1"/>
</dbReference>